<sequence length="75" mass="8416">MSASLLQSTPLKRVFKLGALEVECNSPNATFEESIKAIRKNYPFFRFGKIYEDDGLVDGERMVYTLPKLPADSNG</sequence>
<organism evidence="1 2">
    <name type="scientific">Alteromonas mediterranea</name>
    <dbReference type="NCBI Taxonomy" id="314275"/>
    <lineage>
        <taxon>Bacteria</taxon>
        <taxon>Pseudomonadati</taxon>
        <taxon>Pseudomonadota</taxon>
        <taxon>Gammaproteobacteria</taxon>
        <taxon>Alteromonadales</taxon>
        <taxon>Alteromonadaceae</taxon>
        <taxon>Alteromonas/Salinimonas group</taxon>
        <taxon>Alteromonas</taxon>
    </lineage>
</organism>
<protein>
    <submittedName>
        <fullName evidence="1">Uncharacterized protein</fullName>
    </submittedName>
</protein>
<dbReference type="GeneID" id="56269162"/>
<dbReference type="EMBL" id="CP013929">
    <property type="protein sequence ID" value="AMJ80724.1"/>
    <property type="molecule type" value="Genomic_DNA"/>
</dbReference>
<dbReference type="RefSeq" id="WP_015068540.1">
    <property type="nucleotide sequence ID" value="NZ_CAKMLI010000020.1"/>
</dbReference>
<reference evidence="1 2" key="1">
    <citation type="submission" date="2015-12" db="EMBL/GenBank/DDBJ databases">
        <title>Intraspecies pangenome expansion in the marine bacterium Alteromonas.</title>
        <authorList>
            <person name="Lopez-Perez M."/>
            <person name="Rodriguez-Valera F."/>
        </authorList>
    </citation>
    <scope>NUCLEOTIDE SEQUENCE [LARGE SCALE GENOMIC DNA]</scope>
    <source>
        <strain evidence="1 2">UM8</strain>
        <plasmid evidence="1 2">pAMEDUM8_300</plasmid>
    </source>
</reference>
<accession>A0AAC9AEF7</accession>
<name>A0AAC9AEF7_9ALTE</name>
<evidence type="ECO:0000313" key="1">
    <source>
        <dbReference type="EMBL" id="AMJ80724.1"/>
    </source>
</evidence>
<geneLocation type="plasmid" evidence="1 2">
    <name>pAMEDUM8_300</name>
</geneLocation>
<proteinExistence type="predicted"/>
<keyword evidence="1" id="KW-0614">Plasmid</keyword>
<dbReference type="Proteomes" id="UP000061468">
    <property type="component" value="Plasmid pAMEDUM8_300"/>
</dbReference>
<evidence type="ECO:0000313" key="2">
    <source>
        <dbReference type="Proteomes" id="UP000061468"/>
    </source>
</evidence>
<gene>
    <name evidence="1" type="ORF">AV942_20280</name>
</gene>
<dbReference type="AlphaFoldDB" id="A0AAC9AEF7"/>